<reference evidence="1" key="1">
    <citation type="submission" date="2022-11" db="EMBL/GenBank/DDBJ databases">
        <title>Centuries of genome instability and evolution in soft-shell clam transmissible cancer (bioRxiv).</title>
        <authorList>
            <person name="Hart S.F.M."/>
            <person name="Yonemitsu M.A."/>
            <person name="Giersch R.M."/>
            <person name="Beal B.F."/>
            <person name="Arriagada G."/>
            <person name="Davis B.W."/>
            <person name="Ostrander E.A."/>
            <person name="Goff S.P."/>
            <person name="Metzger M.J."/>
        </authorList>
    </citation>
    <scope>NUCLEOTIDE SEQUENCE</scope>
    <source>
        <strain evidence="1">MELC-2E11</strain>
        <tissue evidence="1">Siphon/mantle</tissue>
    </source>
</reference>
<gene>
    <name evidence="1" type="ORF">MAR_024099</name>
</gene>
<keyword evidence="2" id="KW-1185">Reference proteome</keyword>
<feature type="non-terminal residue" evidence="1">
    <location>
        <position position="1"/>
    </location>
</feature>
<name>A0ABY7DSY6_MYAAR</name>
<evidence type="ECO:0000313" key="1">
    <source>
        <dbReference type="EMBL" id="WAQ99726.1"/>
    </source>
</evidence>
<dbReference type="Proteomes" id="UP001164746">
    <property type="component" value="Chromosome 3"/>
</dbReference>
<evidence type="ECO:0000313" key="2">
    <source>
        <dbReference type="Proteomes" id="UP001164746"/>
    </source>
</evidence>
<protein>
    <submittedName>
        <fullName evidence="1">Uncharacterized protein</fullName>
    </submittedName>
</protein>
<proteinExistence type="predicted"/>
<dbReference type="EMBL" id="CP111014">
    <property type="protein sequence ID" value="WAQ99726.1"/>
    <property type="molecule type" value="Genomic_DNA"/>
</dbReference>
<sequence>MENPITISTDRGSQEEVACTTYTYLCPRKGEIWAREETRPPQKATPNRRLCEIKKIRAELRSLRKRYRCSSDAEKEGIVQLREQLRARLKALTNAERLRCKREAIFQKLHH</sequence>
<organism evidence="1 2">
    <name type="scientific">Mya arenaria</name>
    <name type="common">Soft-shell clam</name>
    <dbReference type="NCBI Taxonomy" id="6604"/>
    <lineage>
        <taxon>Eukaryota</taxon>
        <taxon>Metazoa</taxon>
        <taxon>Spiralia</taxon>
        <taxon>Lophotrochozoa</taxon>
        <taxon>Mollusca</taxon>
        <taxon>Bivalvia</taxon>
        <taxon>Autobranchia</taxon>
        <taxon>Heteroconchia</taxon>
        <taxon>Euheterodonta</taxon>
        <taxon>Imparidentia</taxon>
        <taxon>Neoheterodontei</taxon>
        <taxon>Myida</taxon>
        <taxon>Myoidea</taxon>
        <taxon>Myidae</taxon>
        <taxon>Mya</taxon>
    </lineage>
</organism>
<accession>A0ABY7DSY6</accession>